<protein>
    <recommendedName>
        <fullName evidence="1">Replication protein A 70 kDa DNA-binding subunit B/D first OB fold domain-containing protein</fullName>
    </recommendedName>
</protein>
<keyword evidence="3" id="KW-1185">Reference proteome</keyword>
<feature type="domain" description="Replication protein A 70 kDa DNA-binding subunit B/D first OB fold" evidence="1">
    <location>
        <begin position="4"/>
        <end position="104"/>
    </location>
</feature>
<dbReference type="HOGENOM" id="CLU_1047148_0_0_1"/>
<evidence type="ECO:0000313" key="3">
    <source>
        <dbReference type="Proteomes" id="UP000032141"/>
    </source>
</evidence>
<evidence type="ECO:0000313" key="2">
    <source>
        <dbReference type="EnsemblPlants" id="Bo5g132330.1"/>
    </source>
</evidence>
<sequence>MASFSNVTDLKPFKTMWKIRVRIIRLWKQYSAAGGLTIEMVVVDCNGVKIHASVKKDLVNQFDPQLSEGSSKIFINFSVGQSCGSYRTTNHQYTISFLETTRLEEPAAIPLALKNLVGKTYLFKVGIERENFLYSHDTYKVTKIITNDEIISEFDTKVYPKLPNLTYTGDNTVLSDAPEGSLILSAESSEEVERTDLTPAKRRGTTIVNLEEAVDQNSVTRTPWCDLASRFTNNITVIWRYIKVCTVLQDVFHKCMSSEHHVRGLS</sequence>
<reference evidence="2 3" key="1">
    <citation type="journal article" date="2014" name="Genome Biol.">
        <title>Transcriptome and methylome profiling reveals relics of genome dominance in the mesopolyploid Brassica oleracea.</title>
        <authorList>
            <person name="Parkin I.A."/>
            <person name="Koh C."/>
            <person name="Tang H."/>
            <person name="Robinson S.J."/>
            <person name="Kagale S."/>
            <person name="Clarke W.E."/>
            <person name="Town C.D."/>
            <person name="Nixon J."/>
            <person name="Krishnakumar V."/>
            <person name="Bidwell S.L."/>
            <person name="Denoeud F."/>
            <person name="Belcram H."/>
            <person name="Links M.G."/>
            <person name="Just J."/>
            <person name="Clarke C."/>
            <person name="Bender T."/>
            <person name="Huebert T."/>
            <person name="Mason A.S."/>
            <person name="Pires J.C."/>
            <person name="Barker G."/>
            <person name="Moore J."/>
            <person name="Walley P.G."/>
            <person name="Manoli S."/>
            <person name="Batley J."/>
            <person name="Edwards D."/>
            <person name="Nelson M.N."/>
            <person name="Wang X."/>
            <person name="Paterson A.H."/>
            <person name="King G."/>
            <person name="Bancroft I."/>
            <person name="Chalhoub B."/>
            <person name="Sharpe A.G."/>
        </authorList>
    </citation>
    <scope>NUCLEOTIDE SEQUENCE</scope>
    <source>
        <strain evidence="2 3">cv. TO1000</strain>
    </source>
</reference>
<name>A0A0D3CKJ5_BRAOL</name>
<dbReference type="STRING" id="109376.A0A0D3CKJ5"/>
<dbReference type="AlphaFoldDB" id="A0A0D3CKJ5"/>
<dbReference type="Pfam" id="PF02721">
    <property type="entry name" value="DUF223"/>
    <property type="match status" value="1"/>
</dbReference>
<organism evidence="2 3">
    <name type="scientific">Brassica oleracea var. oleracea</name>
    <dbReference type="NCBI Taxonomy" id="109376"/>
    <lineage>
        <taxon>Eukaryota</taxon>
        <taxon>Viridiplantae</taxon>
        <taxon>Streptophyta</taxon>
        <taxon>Embryophyta</taxon>
        <taxon>Tracheophyta</taxon>
        <taxon>Spermatophyta</taxon>
        <taxon>Magnoliopsida</taxon>
        <taxon>eudicotyledons</taxon>
        <taxon>Gunneridae</taxon>
        <taxon>Pentapetalae</taxon>
        <taxon>rosids</taxon>
        <taxon>malvids</taxon>
        <taxon>Brassicales</taxon>
        <taxon>Brassicaceae</taxon>
        <taxon>Brassiceae</taxon>
        <taxon>Brassica</taxon>
    </lineage>
</organism>
<dbReference type="InterPro" id="IPR012340">
    <property type="entry name" value="NA-bd_OB-fold"/>
</dbReference>
<dbReference type="PANTHER" id="PTHR47165">
    <property type="entry name" value="OS03G0429900 PROTEIN"/>
    <property type="match status" value="1"/>
</dbReference>
<dbReference type="Gramene" id="Bo5g132330.1">
    <property type="protein sequence ID" value="Bo5g132330.1"/>
    <property type="gene ID" value="Bo5g132330"/>
</dbReference>
<dbReference type="EnsemblPlants" id="Bo5g132330.1">
    <property type="protein sequence ID" value="Bo5g132330.1"/>
    <property type="gene ID" value="Bo5g132330"/>
</dbReference>
<dbReference type="PANTHER" id="PTHR47165:SF4">
    <property type="entry name" value="OS03G0429900 PROTEIN"/>
    <property type="match status" value="1"/>
</dbReference>
<reference evidence="2" key="2">
    <citation type="submission" date="2015-03" db="UniProtKB">
        <authorList>
            <consortium name="EnsemblPlants"/>
        </authorList>
    </citation>
    <scope>IDENTIFICATION</scope>
</reference>
<dbReference type="Gene3D" id="2.40.50.140">
    <property type="entry name" value="Nucleic acid-binding proteins"/>
    <property type="match status" value="1"/>
</dbReference>
<dbReference type="CDD" id="cd04480">
    <property type="entry name" value="RPA1_DBD_A_like"/>
    <property type="match status" value="1"/>
</dbReference>
<dbReference type="eggNOG" id="KOG0851">
    <property type="taxonomic scope" value="Eukaryota"/>
</dbReference>
<dbReference type="Proteomes" id="UP000032141">
    <property type="component" value="Chromosome C5"/>
</dbReference>
<proteinExistence type="predicted"/>
<evidence type="ECO:0000259" key="1">
    <source>
        <dbReference type="Pfam" id="PF02721"/>
    </source>
</evidence>
<dbReference type="InterPro" id="IPR003871">
    <property type="entry name" value="RFA1B/D_OB_1st"/>
</dbReference>
<accession>A0A0D3CKJ5</accession>
<dbReference type="SUPFAM" id="SSF50249">
    <property type="entry name" value="Nucleic acid-binding proteins"/>
    <property type="match status" value="1"/>
</dbReference>